<dbReference type="AlphaFoldDB" id="A0A371YZH3"/>
<dbReference type="EMBL" id="QUWV01000084">
    <property type="protein sequence ID" value="RFD19628.1"/>
    <property type="molecule type" value="Genomic_DNA"/>
</dbReference>
<evidence type="ECO:0000259" key="5">
    <source>
        <dbReference type="PROSITE" id="PS50931"/>
    </source>
</evidence>
<dbReference type="Pfam" id="PF00126">
    <property type="entry name" value="HTH_1"/>
    <property type="match status" value="1"/>
</dbReference>
<protein>
    <submittedName>
        <fullName evidence="6">LysR family transcriptional regulator</fullName>
    </submittedName>
</protein>
<dbReference type="InterPro" id="IPR036388">
    <property type="entry name" value="WH-like_DNA-bd_sf"/>
</dbReference>
<keyword evidence="3" id="KW-0238">DNA-binding</keyword>
<keyword evidence="7" id="KW-1185">Reference proteome</keyword>
<dbReference type="GO" id="GO:0003700">
    <property type="term" value="F:DNA-binding transcription factor activity"/>
    <property type="evidence" value="ECO:0007669"/>
    <property type="project" value="InterPro"/>
</dbReference>
<dbReference type="SUPFAM" id="SSF53850">
    <property type="entry name" value="Periplasmic binding protein-like II"/>
    <property type="match status" value="1"/>
</dbReference>
<accession>A0A371YZH3</accession>
<keyword evidence="2" id="KW-0805">Transcription regulation</keyword>
<dbReference type="Gene3D" id="1.10.10.10">
    <property type="entry name" value="Winged helix-like DNA-binding domain superfamily/Winged helix DNA-binding domain"/>
    <property type="match status" value="1"/>
</dbReference>
<keyword evidence="4" id="KW-0804">Transcription</keyword>
<dbReference type="GO" id="GO:0005829">
    <property type="term" value="C:cytosol"/>
    <property type="evidence" value="ECO:0007669"/>
    <property type="project" value="TreeGrafter"/>
</dbReference>
<dbReference type="Proteomes" id="UP000262371">
    <property type="component" value="Unassembled WGS sequence"/>
</dbReference>
<dbReference type="InterPro" id="IPR036390">
    <property type="entry name" value="WH_DNA-bd_sf"/>
</dbReference>
<sequence length="319" mass="35376">MSDPLARTPRMMRLHARGISYFNAVRECRSIREAARRLNVTPSALTRQLAQMEAEIGAPLFDRLPDGMVLTEVGNIMARHIVTVMQDAARTEEQINALSGRHDGRLRIMAVEGIAGQLLPALLGRIIAAFPSVELHVEVGAPKTIVSALQDGRVDLGIAFSLALHPELRRVAVAHFPVGAVVRTDHPLAGLRTVTIEECIAYRLILPTRTLSLYRVMEPMLRPWQDQLNVVLHTGSIELTNRMVQAGVGLAFQSPLAIGVQPGQEELLRHVPLRDTRAVTDLGAYVRESRWLPPLLETVIEELRLELRRIQGVGDERVV</sequence>
<gene>
    <name evidence="6" type="ORF">DY926_10275</name>
</gene>
<evidence type="ECO:0000256" key="4">
    <source>
        <dbReference type="ARBA" id="ARBA00023163"/>
    </source>
</evidence>
<dbReference type="PROSITE" id="PS50931">
    <property type="entry name" value="HTH_LYSR"/>
    <property type="match status" value="1"/>
</dbReference>
<evidence type="ECO:0000313" key="6">
    <source>
        <dbReference type="EMBL" id="RFD19628.1"/>
    </source>
</evidence>
<evidence type="ECO:0000256" key="2">
    <source>
        <dbReference type="ARBA" id="ARBA00023015"/>
    </source>
</evidence>
<dbReference type="Gene3D" id="3.40.190.290">
    <property type="match status" value="1"/>
</dbReference>
<dbReference type="PANTHER" id="PTHR30419">
    <property type="entry name" value="HTH-TYPE TRANSCRIPTIONAL REGULATOR YBHD"/>
    <property type="match status" value="1"/>
</dbReference>
<dbReference type="GO" id="GO:0003677">
    <property type="term" value="F:DNA binding"/>
    <property type="evidence" value="ECO:0007669"/>
    <property type="project" value="UniProtKB-KW"/>
</dbReference>
<reference evidence="6 7" key="1">
    <citation type="submission" date="2018-08" db="EMBL/GenBank/DDBJ databases">
        <title>Komagataeibacter sp. AV 382.</title>
        <authorList>
            <person name="Skraban J."/>
            <person name="Trcek J."/>
        </authorList>
    </citation>
    <scope>NUCLEOTIDE SEQUENCE [LARGE SCALE GENOMIC DNA]</scope>
    <source>
        <strain evidence="6 7">AV 382</strain>
    </source>
</reference>
<dbReference type="OrthoDB" id="5297263at2"/>
<dbReference type="SUPFAM" id="SSF46785">
    <property type="entry name" value="Winged helix' DNA-binding domain"/>
    <property type="match status" value="1"/>
</dbReference>
<comment type="similarity">
    <text evidence="1">Belongs to the LysR transcriptional regulatory family.</text>
</comment>
<name>A0A371YZH3_9PROT</name>
<evidence type="ECO:0000313" key="7">
    <source>
        <dbReference type="Proteomes" id="UP000262371"/>
    </source>
</evidence>
<evidence type="ECO:0000256" key="3">
    <source>
        <dbReference type="ARBA" id="ARBA00023125"/>
    </source>
</evidence>
<dbReference type="Pfam" id="PF03466">
    <property type="entry name" value="LysR_substrate"/>
    <property type="match status" value="1"/>
</dbReference>
<organism evidence="6 7">
    <name type="scientific">Komagataeibacter melaceti</name>
    <dbReference type="NCBI Taxonomy" id="2766577"/>
    <lineage>
        <taxon>Bacteria</taxon>
        <taxon>Pseudomonadati</taxon>
        <taxon>Pseudomonadota</taxon>
        <taxon>Alphaproteobacteria</taxon>
        <taxon>Acetobacterales</taxon>
        <taxon>Acetobacteraceae</taxon>
        <taxon>Komagataeibacter</taxon>
    </lineage>
</organism>
<comment type="caution">
    <text evidence="6">The sequence shown here is derived from an EMBL/GenBank/DDBJ whole genome shotgun (WGS) entry which is preliminary data.</text>
</comment>
<feature type="domain" description="HTH lysR-type" evidence="5">
    <location>
        <begin position="17"/>
        <end position="71"/>
    </location>
</feature>
<dbReference type="InterPro" id="IPR005119">
    <property type="entry name" value="LysR_subst-bd"/>
</dbReference>
<proteinExistence type="inferred from homology"/>
<evidence type="ECO:0000256" key="1">
    <source>
        <dbReference type="ARBA" id="ARBA00009437"/>
    </source>
</evidence>
<dbReference type="RefSeq" id="WP_116703279.1">
    <property type="nucleotide sequence ID" value="NZ_QUWV01000084.1"/>
</dbReference>
<dbReference type="PANTHER" id="PTHR30419:SF2">
    <property type="entry name" value="LYSR FAMILY TRANSCRIPTIONAL REGULATOR"/>
    <property type="match status" value="1"/>
</dbReference>
<dbReference type="InterPro" id="IPR050950">
    <property type="entry name" value="HTH-type_LysR_regulators"/>
</dbReference>
<dbReference type="InterPro" id="IPR000847">
    <property type="entry name" value="LysR_HTH_N"/>
</dbReference>